<name>A0ABR1WQA0_9PEZI</name>
<dbReference type="EMBL" id="JAQQWN010000005">
    <property type="protein sequence ID" value="KAK8084650.1"/>
    <property type="molecule type" value="Genomic_DNA"/>
</dbReference>
<feature type="compositionally biased region" description="Low complexity" evidence="1">
    <location>
        <begin position="44"/>
        <end position="55"/>
    </location>
</feature>
<protein>
    <submittedName>
        <fullName evidence="2">Uncharacterized protein</fullName>
    </submittedName>
</protein>
<keyword evidence="3" id="KW-1185">Reference proteome</keyword>
<reference evidence="2 3" key="1">
    <citation type="submission" date="2023-01" db="EMBL/GenBank/DDBJ databases">
        <title>Analysis of 21 Apiospora genomes using comparative genomics revels a genus with tremendous synthesis potential of carbohydrate active enzymes and secondary metabolites.</title>
        <authorList>
            <person name="Sorensen T."/>
        </authorList>
    </citation>
    <scope>NUCLEOTIDE SEQUENCE [LARGE SCALE GENOMIC DNA]</scope>
    <source>
        <strain evidence="2 3">CBS 114990</strain>
    </source>
</reference>
<evidence type="ECO:0000313" key="3">
    <source>
        <dbReference type="Proteomes" id="UP001433268"/>
    </source>
</evidence>
<accession>A0ABR1WQA0</accession>
<comment type="caution">
    <text evidence="2">The sequence shown here is derived from an EMBL/GenBank/DDBJ whole genome shotgun (WGS) entry which is preliminary data.</text>
</comment>
<evidence type="ECO:0000313" key="2">
    <source>
        <dbReference type="EMBL" id="KAK8084650.1"/>
    </source>
</evidence>
<dbReference type="Proteomes" id="UP001433268">
    <property type="component" value="Unassembled WGS sequence"/>
</dbReference>
<feature type="compositionally biased region" description="Basic and acidic residues" evidence="1">
    <location>
        <begin position="77"/>
        <end position="86"/>
    </location>
</feature>
<feature type="region of interest" description="Disordered" evidence="1">
    <location>
        <begin position="26"/>
        <end position="98"/>
    </location>
</feature>
<proteinExistence type="predicted"/>
<dbReference type="RefSeq" id="XP_066669159.1">
    <property type="nucleotide sequence ID" value="XM_066810236.1"/>
</dbReference>
<evidence type="ECO:0000256" key="1">
    <source>
        <dbReference type="SAM" id="MobiDB-lite"/>
    </source>
</evidence>
<gene>
    <name evidence="2" type="ORF">PG997_005921</name>
</gene>
<sequence length="125" mass="13304">MLEVPKRESATAIEYIESNTRKLRSLFKSPTKTTQSLPTKGKSAAETTATIRAEASMAVPGLAATAVSPRGSSRMSTLEDRIRTEEGPAEFGSSQSLDPLELNQDILSILDDGADFTEVTQGAAT</sequence>
<organism evidence="2 3">
    <name type="scientific">Apiospora hydei</name>
    <dbReference type="NCBI Taxonomy" id="1337664"/>
    <lineage>
        <taxon>Eukaryota</taxon>
        <taxon>Fungi</taxon>
        <taxon>Dikarya</taxon>
        <taxon>Ascomycota</taxon>
        <taxon>Pezizomycotina</taxon>
        <taxon>Sordariomycetes</taxon>
        <taxon>Xylariomycetidae</taxon>
        <taxon>Amphisphaeriales</taxon>
        <taxon>Apiosporaceae</taxon>
        <taxon>Apiospora</taxon>
    </lineage>
</organism>
<dbReference type="GeneID" id="92043296"/>
<feature type="compositionally biased region" description="Polar residues" evidence="1">
    <location>
        <begin position="28"/>
        <end position="38"/>
    </location>
</feature>